<evidence type="ECO:0000256" key="2">
    <source>
        <dbReference type="ARBA" id="ARBA00010944"/>
    </source>
</evidence>
<sequence length="740" mass="80972">MSNDVNGSAPLELWGGLECTINRVSDRYFSQMERNGHLERLDDIDRFASLGIRAVRYPVLWERTAPDGIDNADWSWSDARLTRLRDLGVEPIAGLVHHGSGPMHTSLVSPCFPEKLAEFAGAVARRYPWLAYYTPVNEPLTTARFSALSGVWYPHARSEQAFVRALLNQCRATVLAMRAIREVNPEAKLVQTDDLSRTYGTPEMAELVDFFNERRWLSWDLLCGMVGPEHALYGFMLTSGADPEELQWFRDNPCPPDIIGVNYYITSERWLDHRVERFPDSHVHEYKGVRHADMETARVLANPTRGIGPLLGEVWERYKLPVAITEAHIDAHREDQLRWLREIWQAAQSQRDAGADIRAVTVWALLGSYDWNCLVTACHGYYEPGPFDVRGAAPRPTAVADLMRRLSSGRKLDHPVLQGSGWWHRPGRFLCRPVAAPAVTASLSERQQARAPMPPILVAGASGALARAFAARCKARNLPCVLAGRDTMDATDPEAVERLIRQHQPWAIVNAAGCRPPAPGMTEVGQVEEQYRAHVAGAVVLALAAGRHGLPYQMFSSTAVLAGVEGPRDEAATPVPLDAFGHCQAEAERRVLGVNPGTLVVRSGQFFSADGDVGLLGQALASLRDGQPVALPQDLTLAPSYLPDLVDACLDLAVDGEQGIWHLSNHSGISAVDLVGRAASLLGLGAMLVQHDVDGEAVAPVLATRRGALLPPLDYALARFAAASQAAAVERRSVPRAGRG</sequence>
<reference evidence="9 10" key="1">
    <citation type="submission" date="2019-05" db="EMBL/GenBank/DDBJ databases">
        <title>Draft Genome Sequences of Six Type Strains of the Genus Massilia.</title>
        <authorList>
            <person name="Miess H."/>
            <person name="Frediansyhah A."/>
            <person name="Gross H."/>
        </authorList>
    </citation>
    <scope>NUCLEOTIDE SEQUENCE [LARGE SCALE GENOMIC DNA]</scope>
    <source>
        <strain evidence="9 10">DSMZ 26121</strain>
    </source>
</reference>
<evidence type="ECO:0000313" key="8">
    <source>
        <dbReference type="EMBL" id="MBB3219565.1"/>
    </source>
</evidence>
<gene>
    <name evidence="9" type="ORF">FCL38_03775</name>
    <name evidence="8" type="ORF">FHS02_000352</name>
</gene>
<evidence type="ECO:0000256" key="6">
    <source>
        <dbReference type="RuleBase" id="RU364082"/>
    </source>
</evidence>
<organism evidence="8 11">
    <name type="scientific">Pseudoduganella umbonata</name>
    <dbReference type="NCBI Taxonomy" id="864828"/>
    <lineage>
        <taxon>Bacteria</taxon>
        <taxon>Pseudomonadati</taxon>
        <taxon>Pseudomonadota</taxon>
        <taxon>Betaproteobacteria</taxon>
        <taxon>Burkholderiales</taxon>
        <taxon>Oxalobacteraceae</taxon>
        <taxon>Telluria group</taxon>
        <taxon>Pseudoduganella</taxon>
    </lineage>
</organism>
<dbReference type="GO" id="GO:0006556">
    <property type="term" value="P:S-adenosylmethionine biosynthetic process"/>
    <property type="evidence" value="ECO:0007669"/>
    <property type="project" value="TreeGrafter"/>
</dbReference>
<dbReference type="InterPro" id="IPR001360">
    <property type="entry name" value="Glyco_hydro_1"/>
</dbReference>
<dbReference type="OrthoDB" id="9803892at2"/>
<dbReference type="EMBL" id="CP040017">
    <property type="protein sequence ID" value="QCP09637.1"/>
    <property type="molecule type" value="Genomic_DNA"/>
</dbReference>
<keyword evidence="6" id="KW-0521">NADP</keyword>
<comment type="cofactor">
    <cofactor evidence="6">
        <name>Mg(2+)</name>
        <dbReference type="ChEBI" id="CHEBI:18420"/>
    </cofactor>
    <text evidence="6">Binds 1 Mg(2+) ion per monomer.</text>
</comment>
<evidence type="ECO:0000313" key="11">
    <source>
        <dbReference type="Proteomes" id="UP000584325"/>
    </source>
</evidence>
<keyword evidence="6 8" id="KW-0560">Oxidoreductase</keyword>
<comment type="similarity">
    <text evidence="2 6">Belongs to the dTDP-4-dehydrorhamnose reductase family.</text>
</comment>
<accession>A0A4P8HJB2</accession>
<dbReference type="Pfam" id="PF04321">
    <property type="entry name" value="RmlD_sub_bind"/>
    <property type="match status" value="1"/>
</dbReference>
<dbReference type="EMBL" id="JACHXS010000001">
    <property type="protein sequence ID" value="MBB3219565.1"/>
    <property type="molecule type" value="Genomic_DNA"/>
</dbReference>
<keyword evidence="10" id="KW-1185">Reference proteome</keyword>
<dbReference type="InterPro" id="IPR029903">
    <property type="entry name" value="RmlD-like-bd"/>
</dbReference>
<comment type="function">
    <text evidence="6">Catalyzes the reduction of dTDP-6-deoxy-L-lyxo-4-hexulose to yield dTDP-L-rhamnose.</text>
</comment>
<dbReference type="UniPathway" id="UPA00124"/>
<reference evidence="8 11" key="2">
    <citation type="submission" date="2020-08" db="EMBL/GenBank/DDBJ databases">
        <title>Genomic Encyclopedia of Type Strains, Phase III (KMG-III): the genomes of soil and plant-associated and newly described type strains.</title>
        <authorList>
            <person name="Whitman W."/>
        </authorList>
    </citation>
    <scope>NUCLEOTIDE SEQUENCE [LARGE SCALE GENOMIC DNA]</scope>
    <source>
        <strain evidence="8 11">CECT 7753</strain>
    </source>
</reference>
<dbReference type="Proteomes" id="UP000298763">
    <property type="component" value="Chromosome"/>
</dbReference>
<dbReference type="RefSeq" id="WP_137312524.1">
    <property type="nucleotide sequence ID" value="NZ_CP040017.1"/>
</dbReference>
<feature type="domain" description="RmlD-like substrate binding" evidence="7">
    <location>
        <begin position="456"/>
        <end position="674"/>
    </location>
</feature>
<comment type="pathway">
    <text evidence="1 6">Carbohydrate biosynthesis; dTDP-L-rhamnose biosynthesis.</text>
</comment>
<dbReference type="SUPFAM" id="SSF51735">
    <property type="entry name" value="NAD(P)-binding Rossmann-fold domains"/>
    <property type="match status" value="1"/>
</dbReference>
<name>A0A4P8HJB2_9BURK</name>
<evidence type="ECO:0000256" key="5">
    <source>
        <dbReference type="ARBA" id="ARBA00048200"/>
    </source>
</evidence>
<evidence type="ECO:0000313" key="9">
    <source>
        <dbReference type="EMBL" id="QCP09637.1"/>
    </source>
</evidence>
<dbReference type="GO" id="GO:0048269">
    <property type="term" value="C:methionine adenosyltransferase complex"/>
    <property type="evidence" value="ECO:0007669"/>
    <property type="project" value="TreeGrafter"/>
</dbReference>
<dbReference type="AlphaFoldDB" id="A0A4P8HJB2"/>
<comment type="catalytic activity">
    <reaction evidence="5 6">
        <text>dTDP-beta-L-rhamnose + NADP(+) = dTDP-4-dehydro-beta-L-rhamnose + NADPH + H(+)</text>
        <dbReference type="Rhea" id="RHEA:21796"/>
        <dbReference type="ChEBI" id="CHEBI:15378"/>
        <dbReference type="ChEBI" id="CHEBI:57510"/>
        <dbReference type="ChEBI" id="CHEBI:57783"/>
        <dbReference type="ChEBI" id="CHEBI:58349"/>
        <dbReference type="ChEBI" id="CHEBI:62830"/>
        <dbReference type="EC" id="1.1.1.133"/>
    </reaction>
</comment>
<dbReference type="GO" id="GO:0008831">
    <property type="term" value="F:dTDP-4-dehydrorhamnose reductase activity"/>
    <property type="evidence" value="ECO:0007669"/>
    <property type="project" value="UniProtKB-EC"/>
</dbReference>
<proteinExistence type="inferred from homology"/>
<dbReference type="InterPro" id="IPR017853">
    <property type="entry name" value="GH"/>
</dbReference>
<dbReference type="GO" id="GO:0004553">
    <property type="term" value="F:hydrolase activity, hydrolyzing O-glycosyl compounds"/>
    <property type="evidence" value="ECO:0007669"/>
    <property type="project" value="InterPro"/>
</dbReference>
<evidence type="ECO:0000256" key="1">
    <source>
        <dbReference type="ARBA" id="ARBA00004781"/>
    </source>
</evidence>
<dbReference type="Proteomes" id="UP000584325">
    <property type="component" value="Unassembled WGS sequence"/>
</dbReference>
<dbReference type="Pfam" id="PF00232">
    <property type="entry name" value="Glyco_hydro_1"/>
    <property type="match status" value="1"/>
</dbReference>
<dbReference type="Gene3D" id="3.40.50.720">
    <property type="entry name" value="NAD(P)-binding Rossmann-like Domain"/>
    <property type="match status" value="1"/>
</dbReference>
<dbReference type="Gene3D" id="3.20.20.80">
    <property type="entry name" value="Glycosidases"/>
    <property type="match status" value="1"/>
</dbReference>
<dbReference type="SUPFAM" id="SSF51445">
    <property type="entry name" value="(Trans)glycosidases"/>
    <property type="match status" value="1"/>
</dbReference>
<evidence type="ECO:0000259" key="7">
    <source>
        <dbReference type="Pfam" id="PF04321"/>
    </source>
</evidence>
<dbReference type="InterPro" id="IPR036291">
    <property type="entry name" value="NAD(P)-bd_dom_sf"/>
</dbReference>
<dbReference type="EC" id="1.1.1.133" evidence="3 6"/>
<dbReference type="GO" id="GO:0005975">
    <property type="term" value="P:carbohydrate metabolic process"/>
    <property type="evidence" value="ECO:0007669"/>
    <property type="project" value="InterPro"/>
</dbReference>
<dbReference type="GO" id="GO:0019305">
    <property type="term" value="P:dTDP-rhamnose biosynthetic process"/>
    <property type="evidence" value="ECO:0007669"/>
    <property type="project" value="UniProtKB-UniPathway"/>
</dbReference>
<dbReference type="GO" id="GO:0048270">
    <property type="term" value="F:methionine adenosyltransferase regulator activity"/>
    <property type="evidence" value="ECO:0007669"/>
    <property type="project" value="TreeGrafter"/>
</dbReference>
<evidence type="ECO:0000256" key="3">
    <source>
        <dbReference type="ARBA" id="ARBA00012929"/>
    </source>
</evidence>
<keyword evidence="9" id="KW-0378">Hydrolase</keyword>
<protein>
    <recommendedName>
        <fullName evidence="4 6">dTDP-4-dehydrorhamnose reductase</fullName>
        <ecNumber evidence="3 6">1.1.1.133</ecNumber>
    </recommendedName>
</protein>
<dbReference type="PANTHER" id="PTHR10491">
    <property type="entry name" value="DTDP-4-DEHYDRORHAMNOSE REDUCTASE"/>
    <property type="match status" value="1"/>
</dbReference>
<dbReference type="InterPro" id="IPR005913">
    <property type="entry name" value="dTDP_dehydrorham_reduct"/>
</dbReference>
<evidence type="ECO:0000313" key="10">
    <source>
        <dbReference type="Proteomes" id="UP000298763"/>
    </source>
</evidence>
<dbReference type="PANTHER" id="PTHR10491:SF4">
    <property type="entry name" value="METHIONINE ADENOSYLTRANSFERASE 2 SUBUNIT BETA"/>
    <property type="match status" value="1"/>
</dbReference>
<evidence type="ECO:0000256" key="4">
    <source>
        <dbReference type="ARBA" id="ARBA00017099"/>
    </source>
</evidence>